<reference evidence="7" key="1">
    <citation type="submission" date="2021-06" db="EMBL/GenBank/DDBJ databases">
        <authorList>
            <person name="Kallberg Y."/>
            <person name="Tangrot J."/>
            <person name="Rosling A."/>
        </authorList>
    </citation>
    <scope>NUCLEOTIDE SEQUENCE</scope>
    <source>
        <strain evidence="7">CL551</strain>
    </source>
</reference>
<comment type="subcellular location">
    <subcellularLocation>
        <location evidence="1">Membrane</location>
        <topology evidence="1">Multi-pass membrane protein</topology>
    </subcellularLocation>
</comment>
<proteinExistence type="inferred from homology"/>
<comment type="caution">
    <text evidence="7">The sequence shown here is derived from an EMBL/GenBank/DDBJ whole genome shotgun (WGS) entry which is preliminary data.</text>
</comment>
<keyword evidence="8" id="KW-1185">Reference proteome</keyword>
<evidence type="ECO:0000256" key="1">
    <source>
        <dbReference type="ARBA" id="ARBA00004141"/>
    </source>
</evidence>
<dbReference type="InterPro" id="IPR051645">
    <property type="entry name" value="PER33/POM33_regulator"/>
</dbReference>
<evidence type="ECO:0000256" key="6">
    <source>
        <dbReference type="SAM" id="Phobius"/>
    </source>
</evidence>
<dbReference type="Proteomes" id="UP000789342">
    <property type="component" value="Unassembled WGS sequence"/>
</dbReference>
<evidence type="ECO:0000256" key="3">
    <source>
        <dbReference type="ARBA" id="ARBA00022692"/>
    </source>
</evidence>
<dbReference type="OrthoDB" id="5581259at2759"/>
<feature type="non-terminal residue" evidence="7">
    <location>
        <position position="1"/>
    </location>
</feature>
<keyword evidence="4 6" id="KW-1133">Transmembrane helix</keyword>
<feature type="transmembrane region" description="Helical" evidence="6">
    <location>
        <begin position="88"/>
        <end position="108"/>
    </location>
</feature>
<dbReference type="GO" id="GO:0016020">
    <property type="term" value="C:membrane"/>
    <property type="evidence" value="ECO:0007669"/>
    <property type="project" value="UniProtKB-SubCell"/>
</dbReference>
<name>A0A9N9EJD7_9GLOM</name>
<evidence type="ECO:0000256" key="5">
    <source>
        <dbReference type="ARBA" id="ARBA00023136"/>
    </source>
</evidence>
<evidence type="ECO:0000256" key="4">
    <source>
        <dbReference type="ARBA" id="ARBA00022989"/>
    </source>
</evidence>
<dbReference type="GO" id="GO:0071786">
    <property type="term" value="P:endoplasmic reticulum tubular network organization"/>
    <property type="evidence" value="ECO:0007669"/>
    <property type="project" value="TreeGrafter"/>
</dbReference>
<keyword evidence="3 6" id="KW-0812">Transmembrane</keyword>
<comment type="similarity">
    <text evidence="2">Belongs to the PER33/POM33 family.</text>
</comment>
<evidence type="ECO:0000313" key="8">
    <source>
        <dbReference type="Proteomes" id="UP000789342"/>
    </source>
</evidence>
<protein>
    <submittedName>
        <fullName evidence="7">5249_t:CDS:1</fullName>
    </submittedName>
</protein>
<keyword evidence="5 6" id="KW-0472">Membrane</keyword>
<gene>
    <name evidence="7" type="ORF">AMORRO_LOCUS11235</name>
</gene>
<dbReference type="GO" id="GO:0061024">
    <property type="term" value="P:membrane organization"/>
    <property type="evidence" value="ECO:0007669"/>
    <property type="project" value="TreeGrafter"/>
</dbReference>
<dbReference type="AlphaFoldDB" id="A0A9N9EJD7"/>
<sequence length="308" mass="36489">VWGLDVFFHARINNSSINIFLAATFEIIRKLISQKEVKMAQQPLVNRILTLVKHPQFTWWIGHCVVLFCSFFYFYYWITFRNAERTSYYYTAYLGAMLSYGVVVYKTFGTPHPSWKYFQKIHKDENVFYLGLSVLWFLNAPVIVTLLPYATFSLFHSITYFRTNILPTFFPPSHQPYSGSQSSSTSSPYEQWANNMSRFIMTWVQRHYDQAMRTVSFFEVVVITLMLIWNILMFRLSFYTLIIYFFFLRMRYHMNQFSRQAFIELGQFLDGWLVPPSASANIPSYVTKAYLQAKSAVIWAGSFNPQRR</sequence>
<feature type="transmembrane region" description="Helical" evidence="6">
    <location>
        <begin position="57"/>
        <end position="76"/>
    </location>
</feature>
<feature type="transmembrane region" description="Helical" evidence="6">
    <location>
        <begin position="220"/>
        <end position="247"/>
    </location>
</feature>
<accession>A0A9N9EJD7</accession>
<evidence type="ECO:0000313" key="7">
    <source>
        <dbReference type="EMBL" id="CAG8680795.1"/>
    </source>
</evidence>
<dbReference type="PANTHER" id="PTHR12703">
    <property type="entry name" value="TRANSMEMBRANE PROTEIN 33"/>
    <property type="match status" value="1"/>
</dbReference>
<dbReference type="Pfam" id="PF03661">
    <property type="entry name" value="TMEM33_Pom33"/>
    <property type="match status" value="1"/>
</dbReference>
<organism evidence="7 8">
    <name type="scientific">Acaulospora morrowiae</name>
    <dbReference type="NCBI Taxonomy" id="94023"/>
    <lineage>
        <taxon>Eukaryota</taxon>
        <taxon>Fungi</taxon>
        <taxon>Fungi incertae sedis</taxon>
        <taxon>Mucoromycota</taxon>
        <taxon>Glomeromycotina</taxon>
        <taxon>Glomeromycetes</taxon>
        <taxon>Diversisporales</taxon>
        <taxon>Acaulosporaceae</taxon>
        <taxon>Acaulospora</taxon>
    </lineage>
</organism>
<dbReference type="PANTHER" id="PTHR12703:SF4">
    <property type="entry name" value="TRANSMEMBRANE PROTEIN 33"/>
    <property type="match status" value="1"/>
</dbReference>
<dbReference type="EMBL" id="CAJVPV010013866">
    <property type="protein sequence ID" value="CAG8680795.1"/>
    <property type="molecule type" value="Genomic_DNA"/>
</dbReference>
<evidence type="ECO:0000256" key="2">
    <source>
        <dbReference type="ARBA" id="ARBA00007322"/>
    </source>
</evidence>
<dbReference type="InterPro" id="IPR005344">
    <property type="entry name" value="TMEM33/Pom33"/>
</dbReference>
<feature type="transmembrane region" description="Helical" evidence="6">
    <location>
        <begin position="128"/>
        <end position="150"/>
    </location>
</feature>
<dbReference type="GO" id="GO:0005783">
    <property type="term" value="C:endoplasmic reticulum"/>
    <property type="evidence" value="ECO:0007669"/>
    <property type="project" value="TreeGrafter"/>
</dbReference>